<comment type="subcellular location">
    <subcellularLocation>
        <location evidence="6">Cell membrane</location>
        <topology evidence="6">Multi-pass membrane protein</topology>
    </subcellularLocation>
    <subcellularLocation>
        <location evidence="1">Membrane</location>
        <topology evidence="1">Multi-pass membrane protein</topology>
    </subcellularLocation>
</comment>
<keyword evidence="4 7" id="KW-1133">Transmembrane helix</keyword>
<evidence type="ECO:0000256" key="6">
    <source>
        <dbReference type="RuleBase" id="RU003376"/>
    </source>
</evidence>
<sequence>MVVKYFEYSHKIHVGTVPGKFSLVDPSCGKGAQRDTCESKIGALLKDKSLQEKNHVGPEEAEKLKNIISRPKWEMFFGFYFVMTGLHGVHVVAGMILIFWVMIKTIRRKVGPEYYTVVEGVGLFWHVVDLVWIYLFPLLYLVG</sequence>
<dbReference type="InterPro" id="IPR000298">
    <property type="entry name" value="Cyt_c_oxidase-like_su3"/>
</dbReference>
<evidence type="ECO:0000256" key="7">
    <source>
        <dbReference type="SAM" id="Phobius"/>
    </source>
</evidence>
<dbReference type="AlphaFoldDB" id="A0A2P2E1P5"/>
<evidence type="ECO:0000313" key="9">
    <source>
        <dbReference type="EMBL" id="GBF50790.1"/>
    </source>
</evidence>
<feature type="transmembrane region" description="Helical" evidence="7">
    <location>
        <begin position="123"/>
        <end position="142"/>
    </location>
</feature>
<evidence type="ECO:0000256" key="1">
    <source>
        <dbReference type="ARBA" id="ARBA00004141"/>
    </source>
</evidence>
<feature type="domain" description="Heme-copper oxidase subunit III family profile" evidence="8">
    <location>
        <begin position="75"/>
        <end position="143"/>
    </location>
</feature>
<protein>
    <submittedName>
        <fullName evidence="9">Cytochrome c oxidase subunit III</fullName>
    </submittedName>
</protein>
<evidence type="ECO:0000256" key="2">
    <source>
        <dbReference type="ARBA" id="ARBA00010581"/>
    </source>
</evidence>
<dbReference type="InterPro" id="IPR013833">
    <property type="entry name" value="Cyt_c_oxidase_su3_a-hlx"/>
</dbReference>
<organism evidence="9 10">
    <name type="scientific">Leptospira ryugenii</name>
    <dbReference type="NCBI Taxonomy" id="1917863"/>
    <lineage>
        <taxon>Bacteria</taxon>
        <taxon>Pseudomonadati</taxon>
        <taxon>Spirochaetota</taxon>
        <taxon>Spirochaetia</taxon>
        <taxon>Leptospirales</taxon>
        <taxon>Leptospiraceae</taxon>
        <taxon>Leptospira</taxon>
    </lineage>
</organism>
<dbReference type="PROSITE" id="PS50253">
    <property type="entry name" value="COX3"/>
    <property type="match status" value="1"/>
</dbReference>
<proteinExistence type="inferred from homology"/>
<gene>
    <name evidence="9" type="primary">cyoC</name>
    <name evidence="9" type="ORF">LPTSP4_23170</name>
</gene>
<dbReference type="InterPro" id="IPR024791">
    <property type="entry name" value="Cyt_c/ubiquinol_Oxase_su3"/>
</dbReference>
<accession>A0A2P2E1P5</accession>
<dbReference type="GO" id="GO:0004129">
    <property type="term" value="F:cytochrome-c oxidase activity"/>
    <property type="evidence" value="ECO:0007669"/>
    <property type="project" value="InterPro"/>
</dbReference>
<evidence type="ECO:0000256" key="3">
    <source>
        <dbReference type="ARBA" id="ARBA00022692"/>
    </source>
</evidence>
<dbReference type="InterPro" id="IPR035973">
    <property type="entry name" value="Cyt_c_oxidase_su3-like_sf"/>
</dbReference>
<comment type="similarity">
    <text evidence="2 6">Belongs to the cytochrome c oxidase subunit 3 family.</text>
</comment>
<evidence type="ECO:0000256" key="4">
    <source>
        <dbReference type="ARBA" id="ARBA00022989"/>
    </source>
</evidence>
<dbReference type="EMBL" id="BFBB01000007">
    <property type="protein sequence ID" value="GBF50790.1"/>
    <property type="molecule type" value="Genomic_DNA"/>
</dbReference>
<keyword evidence="10" id="KW-1185">Reference proteome</keyword>
<dbReference type="Proteomes" id="UP000245133">
    <property type="component" value="Unassembled WGS sequence"/>
</dbReference>
<keyword evidence="3 6" id="KW-0812">Transmembrane</keyword>
<dbReference type="SUPFAM" id="SSF81452">
    <property type="entry name" value="Cytochrome c oxidase subunit III-like"/>
    <property type="match status" value="1"/>
</dbReference>
<dbReference type="PANTHER" id="PTHR11403">
    <property type="entry name" value="CYTOCHROME C OXIDASE SUBUNIT III"/>
    <property type="match status" value="1"/>
</dbReference>
<dbReference type="GO" id="GO:0019646">
    <property type="term" value="P:aerobic electron transport chain"/>
    <property type="evidence" value="ECO:0007669"/>
    <property type="project" value="InterPro"/>
</dbReference>
<keyword evidence="5 7" id="KW-0472">Membrane</keyword>
<dbReference type="Pfam" id="PF00510">
    <property type="entry name" value="COX3"/>
    <property type="match status" value="1"/>
</dbReference>
<dbReference type="Gene3D" id="1.20.120.80">
    <property type="entry name" value="Cytochrome c oxidase, subunit III, four-helix bundle"/>
    <property type="match status" value="1"/>
</dbReference>
<dbReference type="GO" id="GO:0005886">
    <property type="term" value="C:plasma membrane"/>
    <property type="evidence" value="ECO:0007669"/>
    <property type="project" value="UniProtKB-SubCell"/>
</dbReference>
<name>A0A2P2E1P5_9LEPT</name>
<reference evidence="9 10" key="1">
    <citation type="submission" date="2018-02" db="EMBL/GenBank/DDBJ databases">
        <title>Novel Leptospira species isolated from soil and water in Japan.</title>
        <authorList>
            <person name="Nakao R."/>
            <person name="Masuzawa T."/>
        </authorList>
    </citation>
    <scope>NUCLEOTIDE SEQUENCE [LARGE SCALE GENOMIC DNA]</scope>
    <source>
        <strain evidence="9 10">YH101</strain>
    </source>
</reference>
<comment type="caution">
    <text evidence="9">The sequence shown here is derived from an EMBL/GenBank/DDBJ whole genome shotgun (WGS) entry which is preliminary data.</text>
</comment>
<dbReference type="PANTHER" id="PTHR11403:SF6">
    <property type="entry name" value="NITRIC OXIDE REDUCTASE SUBUNIT E"/>
    <property type="match status" value="1"/>
</dbReference>
<feature type="transmembrane region" description="Helical" evidence="7">
    <location>
        <begin position="77"/>
        <end position="103"/>
    </location>
</feature>
<evidence type="ECO:0000313" key="10">
    <source>
        <dbReference type="Proteomes" id="UP000245133"/>
    </source>
</evidence>
<evidence type="ECO:0000259" key="8">
    <source>
        <dbReference type="PROSITE" id="PS50253"/>
    </source>
</evidence>
<evidence type="ECO:0000256" key="5">
    <source>
        <dbReference type="ARBA" id="ARBA00023136"/>
    </source>
</evidence>